<name>A0AA35LN76_9SAUR</name>
<dbReference type="AlphaFoldDB" id="A0AA35LN76"/>
<reference evidence="2" key="1">
    <citation type="submission" date="2022-12" db="EMBL/GenBank/DDBJ databases">
        <authorList>
            <person name="Alioto T."/>
            <person name="Alioto T."/>
            <person name="Gomez Garrido J."/>
        </authorList>
    </citation>
    <scope>NUCLEOTIDE SEQUENCE</scope>
</reference>
<dbReference type="EMBL" id="OX395145">
    <property type="protein sequence ID" value="CAI5799371.1"/>
    <property type="molecule type" value="Genomic_DNA"/>
</dbReference>
<evidence type="ECO:0000313" key="2">
    <source>
        <dbReference type="EMBL" id="CAI5799371.1"/>
    </source>
</evidence>
<dbReference type="Proteomes" id="UP001178461">
    <property type="component" value="Chromosome W"/>
</dbReference>
<proteinExistence type="predicted"/>
<accession>A0AA35LN76</accession>
<protein>
    <submittedName>
        <fullName evidence="2">Uncharacterized protein</fullName>
    </submittedName>
</protein>
<organism evidence="2 3">
    <name type="scientific">Podarcis lilfordi</name>
    <name type="common">Lilford's wall lizard</name>
    <dbReference type="NCBI Taxonomy" id="74358"/>
    <lineage>
        <taxon>Eukaryota</taxon>
        <taxon>Metazoa</taxon>
        <taxon>Chordata</taxon>
        <taxon>Craniata</taxon>
        <taxon>Vertebrata</taxon>
        <taxon>Euteleostomi</taxon>
        <taxon>Lepidosauria</taxon>
        <taxon>Squamata</taxon>
        <taxon>Bifurcata</taxon>
        <taxon>Unidentata</taxon>
        <taxon>Episquamata</taxon>
        <taxon>Laterata</taxon>
        <taxon>Lacertibaenia</taxon>
        <taxon>Lacertidae</taxon>
        <taxon>Podarcis</taxon>
    </lineage>
</organism>
<feature type="compositionally biased region" description="Basic residues" evidence="1">
    <location>
        <begin position="108"/>
        <end position="127"/>
    </location>
</feature>
<evidence type="ECO:0000256" key="1">
    <source>
        <dbReference type="SAM" id="MobiDB-lite"/>
    </source>
</evidence>
<evidence type="ECO:0000313" key="3">
    <source>
        <dbReference type="Proteomes" id="UP001178461"/>
    </source>
</evidence>
<keyword evidence="3" id="KW-1185">Reference proteome</keyword>
<feature type="compositionally biased region" description="Low complexity" evidence="1">
    <location>
        <begin position="133"/>
        <end position="143"/>
    </location>
</feature>
<sequence>MKFIISKKKVRDDGPSTSDARPIRALPKKKKRAYTEELTAESNSSQSSEDDVQELLHQNRSLQHRLARAKERLDKSKSPRRRSHEGRRRHRSPVSSSSDSSSSPDLRRTRRRKKRSCRSRKHGRKCKRDSSDSSDLSGTCDSSCGESEERCKGCKGCKVTTHKAPGLPSWIWEHRTRRHRRTFGAKEPFGEDGLDAKGKVQESNFKTTDQPPGIRLKNICNRILNGEIVDLFALLSPAYSEARKKGYPYAIHIISYQ</sequence>
<feature type="compositionally biased region" description="Basic residues" evidence="1">
    <location>
        <begin position="78"/>
        <end position="92"/>
    </location>
</feature>
<feature type="compositionally biased region" description="Basic and acidic residues" evidence="1">
    <location>
        <begin position="68"/>
        <end position="77"/>
    </location>
</feature>
<feature type="region of interest" description="Disordered" evidence="1">
    <location>
        <begin position="1"/>
        <end position="151"/>
    </location>
</feature>
<gene>
    <name evidence="2" type="ORF">PODLI_1B006271</name>
</gene>
<feature type="compositionally biased region" description="Low complexity" evidence="1">
    <location>
        <begin position="93"/>
        <end position="104"/>
    </location>
</feature>